<dbReference type="PANTHER" id="PTHR37563">
    <property type="entry name" value="PHYTANOYL-COA DIOXYGENASE FAMILY PROTEIN (AFU_ORTHOLOGUE AFUA_2G03330)"/>
    <property type="match status" value="1"/>
</dbReference>
<name>A0A520RXH3_9GAMM</name>
<dbReference type="AlphaFoldDB" id="A0A520RXH3"/>
<dbReference type="SUPFAM" id="SSF51197">
    <property type="entry name" value="Clavaminate synthase-like"/>
    <property type="match status" value="1"/>
</dbReference>
<evidence type="ECO:0000313" key="1">
    <source>
        <dbReference type="EMBL" id="RZO74891.1"/>
    </source>
</evidence>
<dbReference type="Pfam" id="PF05721">
    <property type="entry name" value="PhyH"/>
    <property type="match status" value="1"/>
</dbReference>
<evidence type="ECO:0000313" key="2">
    <source>
        <dbReference type="Proteomes" id="UP000316199"/>
    </source>
</evidence>
<dbReference type="EMBL" id="SHAG01000056">
    <property type="protein sequence ID" value="RZO74891.1"/>
    <property type="molecule type" value="Genomic_DNA"/>
</dbReference>
<reference evidence="1 2" key="1">
    <citation type="submission" date="2019-02" db="EMBL/GenBank/DDBJ databases">
        <title>Prokaryotic population dynamics and viral predation in marine succession experiment using metagenomics: the confinement effect.</title>
        <authorList>
            <person name="Haro-Moreno J.M."/>
            <person name="Rodriguez-Valera F."/>
            <person name="Lopez-Perez M."/>
        </authorList>
    </citation>
    <scope>NUCLEOTIDE SEQUENCE [LARGE SCALE GENOMIC DNA]</scope>
    <source>
        <strain evidence="1">MED-G157</strain>
    </source>
</reference>
<dbReference type="InterPro" id="IPR008775">
    <property type="entry name" value="Phytyl_CoA_dOase-like"/>
</dbReference>
<evidence type="ECO:0008006" key="3">
    <source>
        <dbReference type="Google" id="ProtNLM"/>
    </source>
</evidence>
<comment type="caution">
    <text evidence="1">The sequence shown here is derived from an EMBL/GenBank/DDBJ whole genome shotgun (WGS) entry which is preliminary data.</text>
</comment>
<dbReference type="Proteomes" id="UP000316199">
    <property type="component" value="Unassembled WGS sequence"/>
</dbReference>
<dbReference type="Gene3D" id="2.60.120.620">
    <property type="entry name" value="q2cbj1_9rhob like domain"/>
    <property type="match status" value="1"/>
</dbReference>
<protein>
    <recommendedName>
        <fullName evidence="3">Phytanoyl-CoA dioxygenase family protein</fullName>
    </recommendedName>
</protein>
<organism evidence="1 2">
    <name type="scientific">OM182 bacterium</name>
    <dbReference type="NCBI Taxonomy" id="2510334"/>
    <lineage>
        <taxon>Bacteria</taxon>
        <taxon>Pseudomonadati</taxon>
        <taxon>Pseudomonadota</taxon>
        <taxon>Gammaproteobacteria</taxon>
        <taxon>OMG group</taxon>
        <taxon>OM182 clade</taxon>
    </lineage>
</organism>
<proteinExistence type="predicted"/>
<gene>
    <name evidence="1" type="ORF">EVA68_08230</name>
</gene>
<sequence length="270" mass="30710">MKLSIEEHKAGVLKKSTKTLATQLIYDQGFVVLEKAISRNALKQVRSAINKALTLKYDSNTQDLFDRQNHGGLSPSLSMPFTDPMIIENPFIFQILGSVLGERFFGCLPYGCNTSFPGSREQNVHRDCGHLFPEIKVPVPPILIVVNIALDDFKIENGATEIWPGSHFLVDGEKDESLTLKIPSERSLEQISKQLIMPAGSILIRDMRTWHRGMPNRTEQSRTMLSIVYYRQYLLPDNFLVDLSDLPEKSWAQFSQRARAVYRLTRVKKS</sequence>
<dbReference type="GO" id="GO:0016706">
    <property type="term" value="F:2-oxoglutarate-dependent dioxygenase activity"/>
    <property type="evidence" value="ECO:0007669"/>
    <property type="project" value="UniProtKB-ARBA"/>
</dbReference>
<dbReference type="InterPro" id="IPR051961">
    <property type="entry name" value="Fungal_Metabolite_Diox"/>
</dbReference>
<accession>A0A520RXH3</accession>
<dbReference type="PANTHER" id="PTHR37563:SF2">
    <property type="entry name" value="PHYTANOYL-COA DIOXYGENASE FAMILY PROTEIN (AFU_ORTHOLOGUE AFUA_2G03330)"/>
    <property type="match status" value="1"/>
</dbReference>